<evidence type="ECO:0008006" key="4">
    <source>
        <dbReference type="Google" id="ProtNLM"/>
    </source>
</evidence>
<sequence length="777" mass="84903">MSSQAPGLTACSTQVEVFLTIRYLHRSSHSLLHKIGVGGMFAFDTICTAAIFVRVYNVFLRFPLNIQPQNSSITSTIGVILLSNYGTASLEQLFLCCLYFNLTKRRFITAFLLLNIVVHLGFSYASAILVLHFRTSTASATTASKVGAITCSATDIMIATALLSTFIRIEVEVGSEQKHHSIVRRLIVLIFTSGVAVASVTLFTIVLLLTNNRAYTVFFFIQGRIYALTIVGTSYAVRNPPESTLTMTSVSLQTTLVSGNFRVGREENSHTSPQPTSTSSLRLLQNALIDVLQRNGPLIHIALHHLSRCCRPHLLGLPSLPATPHVPAMYLHWCSPVLRTPVCPICPICACSCATHEMRGNQSLPPERYFDDARTRSISCRHTNESARLACDCSSACKALPSPSTSLLTASYSPSTSWWGRRRGRLRGEKTTVVWGDVCPSQTGHTPLVFEGPPMPHPTLLHPCASAPAFSPAFTSAPYSVLPLIYAQHTAALAPLRMLLTKYLSTISRERCPSAHRRTGTRMWDAIALRQSRGAIVDCRVECAGRGGRGQSVRIGCWPNAQVWAGTDLETDSEGESRAMPVVRRTSTEWEKPWRTRIFATRALRQGEEIIVGWEWDDANAMHRGSEVAGRERLPNIPPRPMHRHLIAQLANILHALGGTGVEGAHASTSAVAPAPITHGLSLFITPIWAGRTDRCRQMQQWEQGQQGIVEHERARVIRSMDRMRGAEDMDVDIGIEAEDAPRVQGSSSSVLCASLVLSPLATSSSSAAPAAFASSP</sequence>
<keyword evidence="1" id="KW-0472">Membrane</keyword>
<feature type="transmembrane region" description="Helical" evidence="1">
    <location>
        <begin position="76"/>
        <end position="100"/>
    </location>
</feature>
<dbReference type="AlphaFoldDB" id="A0AAD6Z439"/>
<protein>
    <recommendedName>
        <fullName evidence="4">SET domain-containing protein</fullName>
    </recommendedName>
</protein>
<proteinExistence type="predicted"/>
<dbReference type="Proteomes" id="UP001218218">
    <property type="component" value="Unassembled WGS sequence"/>
</dbReference>
<feature type="transmembrane region" description="Helical" evidence="1">
    <location>
        <begin position="146"/>
        <end position="166"/>
    </location>
</feature>
<accession>A0AAD6Z439</accession>
<feature type="transmembrane region" description="Helical" evidence="1">
    <location>
        <begin position="112"/>
        <end position="134"/>
    </location>
</feature>
<keyword evidence="3" id="KW-1185">Reference proteome</keyword>
<dbReference type="EMBL" id="JARIHO010000090">
    <property type="protein sequence ID" value="KAJ7306954.1"/>
    <property type="molecule type" value="Genomic_DNA"/>
</dbReference>
<keyword evidence="1" id="KW-1133">Transmembrane helix</keyword>
<feature type="transmembrane region" description="Helical" evidence="1">
    <location>
        <begin position="31"/>
        <end position="56"/>
    </location>
</feature>
<evidence type="ECO:0000313" key="2">
    <source>
        <dbReference type="EMBL" id="KAJ7306954.1"/>
    </source>
</evidence>
<comment type="caution">
    <text evidence="2">The sequence shown here is derived from an EMBL/GenBank/DDBJ whole genome shotgun (WGS) entry which is preliminary data.</text>
</comment>
<feature type="transmembrane region" description="Helical" evidence="1">
    <location>
        <begin position="186"/>
        <end position="209"/>
    </location>
</feature>
<evidence type="ECO:0000256" key="1">
    <source>
        <dbReference type="SAM" id="Phobius"/>
    </source>
</evidence>
<gene>
    <name evidence="2" type="ORF">DFH08DRAFT_975750</name>
</gene>
<organism evidence="2 3">
    <name type="scientific">Mycena albidolilacea</name>
    <dbReference type="NCBI Taxonomy" id="1033008"/>
    <lineage>
        <taxon>Eukaryota</taxon>
        <taxon>Fungi</taxon>
        <taxon>Dikarya</taxon>
        <taxon>Basidiomycota</taxon>
        <taxon>Agaricomycotina</taxon>
        <taxon>Agaricomycetes</taxon>
        <taxon>Agaricomycetidae</taxon>
        <taxon>Agaricales</taxon>
        <taxon>Marasmiineae</taxon>
        <taxon>Mycenaceae</taxon>
        <taxon>Mycena</taxon>
    </lineage>
</organism>
<name>A0AAD6Z439_9AGAR</name>
<evidence type="ECO:0000313" key="3">
    <source>
        <dbReference type="Proteomes" id="UP001218218"/>
    </source>
</evidence>
<reference evidence="2" key="1">
    <citation type="submission" date="2023-03" db="EMBL/GenBank/DDBJ databases">
        <title>Massive genome expansion in bonnet fungi (Mycena s.s.) driven by repeated elements and novel gene families across ecological guilds.</title>
        <authorList>
            <consortium name="Lawrence Berkeley National Laboratory"/>
            <person name="Harder C.B."/>
            <person name="Miyauchi S."/>
            <person name="Viragh M."/>
            <person name="Kuo A."/>
            <person name="Thoen E."/>
            <person name="Andreopoulos B."/>
            <person name="Lu D."/>
            <person name="Skrede I."/>
            <person name="Drula E."/>
            <person name="Henrissat B."/>
            <person name="Morin E."/>
            <person name="Kohler A."/>
            <person name="Barry K."/>
            <person name="LaButti K."/>
            <person name="Morin E."/>
            <person name="Salamov A."/>
            <person name="Lipzen A."/>
            <person name="Mereny Z."/>
            <person name="Hegedus B."/>
            <person name="Baldrian P."/>
            <person name="Stursova M."/>
            <person name="Weitz H."/>
            <person name="Taylor A."/>
            <person name="Grigoriev I.V."/>
            <person name="Nagy L.G."/>
            <person name="Martin F."/>
            <person name="Kauserud H."/>
        </authorList>
    </citation>
    <scope>NUCLEOTIDE SEQUENCE</scope>
    <source>
        <strain evidence="2">CBHHK002</strain>
    </source>
</reference>
<keyword evidence="1" id="KW-0812">Transmembrane</keyword>